<evidence type="ECO:0000256" key="1">
    <source>
        <dbReference type="SAM" id="MobiDB-lite"/>
    </source>
</evidence>
<feature type="region of interest" description="Disordered" evidence="1">
    <location>
        <begin position="50"/>
        <end position="85"/>
    </location>
</feature>
<proteinExistence type="predicted"/>
<sequence>MVARFGGLLSCHAWGAFLLGVAGCALPDYHLPHGFSSTYYRHLQQGQPTIVSPPSPWQSSTTNGATLPRVNQPLDVIPPAPPAAP</sequence>
<comment type="caution">
    <text evidence="2">The sequence shown here is derived from an EMBL/GenBank/DDBJ whole genome shotgun (WGS) entry which is preliminary data.</text>
</comment>
<gene>
    <name evidence="2" type="ORF">ENQ76_00540</name>
</gene>
<organism evidence="2">
    <name type="scientific">Schlesneria paludicola</name>
    <dbReference type="NCBI Taxonomy" id="360056"/>
    <lineage>
        <taxon>Bacteria</taxon>
        <taxon>Pseudomonadati</taxon>
        <taxon>Planctomycetota</taxon>
        <taxon>Planctomycetia</taxon>
        <taxon>Planctomycetales</taxon>
        <taxon>Planctomycetaceae</taxon>
        <taxon>Schlesneria</taxon>
    </lineage>
</organism>
<dbReference type="EMBL" id="DSOK01000014">
    <property type="protein sequence ID" value="HEN13942.1"/>
    <property type="molecule type" value="Genomic_DNA"/>
</dbReference>
<name>A0A7C2JX96_9PLAN</name>
<dbReference type="AlphaFoldDB" id="A0A7C2JX96"/>
<protein>
    <submittedName>
        <fullName evidence="2">Uncharacterized protein</fullName>
    </submittedName>
</protein>
<evidence type="ECO:0000313" key="2">
    <source>
        <dbReference type="EMBL" id="HEN13942.1"/>
    </source>
</evidence>
<feature type="compositionally biased region" description="Pro residues" evidence="1">
    <location>
        <begin position="76"/>
        <end position="85"/>
    </location>
</feature>
<reference evidence="2" key="1">
    <citation type="journal article" date="2020" name="mSystems">
        <title>Genome- and Community-Level Interaction Insights into Carbon Utilization and Element Cycling Functions of Hydrothermarchaeota in Hydrothermal Sediment.</title>
        <authorList>
            <person name="Zhou Z."/>
            <person name="Liu Y."/>
            <person name="Xu W."/>
            <person name="Pan J."/>
            <person name="Luo Z.H."/>
            <person name="Li M."/>
        </authorList>
    </citation>
    <scope>NUCLEOTIDE SEQUENCE [LARGE SCALE GENOMIC DNA]</scope>
    <source>
        <strain evidence="2">SpSt-339</strain>
    </source>
</reference>
<accession>A0A7C2JX96</accession>
<dbReference type="PROSITE" id="PS51257">
    <property type="entry name" value="PROKAR_LIPOPROTEIN"/>
    <property type="match status" value="1"/>
</dbReference>